<dbReference type="PANTHER" id="PTHR20883">
    <property type="entry name" value="PHYTANOYL-COA DIOXYGENASE DOMAIN CONTAINING 1"/>
    <property type="match status" value="1"/>
</dbReference>
<protein>
    <recommendedName>
        <fullName evidence="6">Phytanoyl-CoA dioxygenase</fullName>
    </recommendedName>
</protein>
<dbReference type="EMBL" id="KZ155838">
    <property type="protein sequence ID" value="OUS42456.1"/>
    <property type="molecule type" value="Genomic_DNA"/>
</dbReference>
<keyword evidence="2" id="KW-0479">Metal-binding</keyword>
<dbReference type="GO" id="GO:0046872">
    <property type="term" value="F:metal ion binding"/>
    <property type="evidence" value="ECO:0007669"/>
    <property type="project" value="UniProtKB-KW"/>
</dbReference>
<evidence type="ECO:0000313" key="5">
    <source>
        <dbReference type="EMBL" id="OUS42456.1"/>
    </source>
</evidence>
<dbReference type="PANTHER" id="PTHR20883:SF15">
    <property type="entry name" value="PHYTANOYL-COA DIOXYGENASE DOMAIN-CONTAINING PROTEIN 1"/>
    <property type="match status" value="1"/>
</dbReference>
<dbReference type="Proteomes" id="UP000195557">
    <property type="component" value="Unassembled WGS sequence"/>
</dbReference>
<dbReference type="SUPFAM" id="SSF51197">
    <property type="entry name" value="Clavaminate synthase-like"/>
    <property type="match status" value="1"/>
</dbReference>
<comment type="cofactor">
    <cofactor evidence="1">
        <name>Fe cation</name>
        <dbReference type="ChEBI" id="CHEBI:24875"/>
    </cofactor>
</comment>
<evidence type="ECO:0000256" key="2">
    <source>
        <dbReference type="ARBA" id="ARBA00022723"/>
    </source>
</evidence>
<accession>A0A1Y5HYU7</accession>
<dbReference type="Pfam" id="PF05721">
    <property type="entry name" value="PhyH"/>
    <property type="match status" value="1"/>
</dbReference>
<name>A0A1Y5HYU7_OSTTA</name>
<sequence length="354" mass="39329">MTLARARAPATVATGPRERFWHRRRSRANSRVITRASDGETSTSTTMTMTPEEKFAFDLTGYIVVKGVYDADEVKRMNAAIDKRASEIVERKGRLRLGGSAGDPLAGDGETGRADLGGMLAWSDGDCDVFRSMLAHEKLVPYYHELVGEGYRMDHLPLMIQQKTGADGFVFHGGRMNPDGTWCQELAYTCEGGKLYNQLIGVSVALSDTMPGDGGFCIIPGSHKSSFPCPQAILEYKSRQDLVVNPKIEAGDVLIFTEAATHGTMAWKAKHTRRAVLYRFAPSTYAYGRSYYPTWPEGTEDENMTDAQRAVLQPPHHVRLDRTTLTDRGEVAGTQTRDDFKKEHDAKVFGNKYF</sequence>
<dbReference type="KEGG" id="ota:OT_ostta01g05300"/>
<feature type="region of interest" description="Disordered" evidence="4">
    <location>
        <begin position="26"/>
        <end position="47"/>
    </location>
</feature>
<keyword evidence="3" id="KW-0408">Iron</keyword>
<dbReference type="eggNOG" id="ENOG502QQ7F">
    <property type="taxonomic scope" value="Eukaryota"/>
</dbReference>
<evidence type="ECO:0000256" key="3">
    <source>
        <dbReference type="ARBA" id="ARBA00023004"/>
    </source>
</evidence>
<organism evidence="5">
    <name type="scientific">Ostreococcus tauri</name>
    <name type="common">Marine green alga</name>
    <dbReference type="NCBI Taxonomy" id="70448"/>
    <lineage>
        <taxon>Eukaryota</taxon>
        <taxon>Viridiplantae</taxon>
        <taxon>Chlorophyta</taxon>
        <taxon>Mamiellophyceae</taxon>
        <taxon>Mamiellales</taxon>
        <taxon>Bathycoccaceae</taxon>
        <taxon>Ostreococcus</taxon>
    </lineage>
</organism>
<evidence type="ECO:0008006" key="6">
    <source>
        <dbReference type="Google" id="ProtNLM"/>
    </source>
</evidence>
<evidence type="ECO:0000256" key="1">
    <source>
        <dbReference type="ARBA" id="ARBA00001962"/>
    </source>
</evidence>
<proteinExistence type="predicted"/>
<evidence type="ECO:0000256" key="4">
    <source>
        <dbReference type="SAM" id="MobiDB-lite"/>
    </source>
</evidence>
<gene>
    <name evidence="5" type="ORF">BE221DRAFT_532</name>
</gene>
<dbReference type="RefSeq" id="XP_003074583.2">
    <property type="nucleotide sequence ID" value="XM_003074536.2"/>
</dbReference>
<reference evidence="5" key="1">
    <citation type="submission" date="2017-04" db="EMBL/GenBank/DDBJ databases">
        <title>Population genomics of picophytoplankton unveils novel chromosome hypervariability.</title>
        <authorList>
            <consortium name="DOE Joint Genome Institute"/>
            <person name="Blanc-Mathieu R."/>
            <person name="Krasovec M."/>
            <person name="Hebrard M."/>
            <person name="Yau S."/>
            <person name="Desgranges E."/>
            <person name="Martin J."/>
            <person name="Schackwitz W."/>
            <person name="Kuo A."/>
            <person name="Salin G."/>
            <person name="Donnadieu C."/>
            <person name="Desdevises Y."/>
            <person name="Sanchez-Ferandin S."/>
            <person name="Moreau H."/>
            <person name="Rivals E."/>
            <person name="Grigoriev I.V."/>
            <person name="Grimsley N."/>
            <person name="Eyre-Walker A."/>
            <person name="Piganeau G."/>
        </authorList>
    </citation>
    <scope>NUCLEOTIDE SEQUENCE [LARGE SCALE GENOMIC DNA]</scope>
    <source>
        <strain evidence="5">RCC 1115</strain>
    </source>
</reference>
<dbReference type="OMA" id="QQIYEAG"/>
<dbReference type="OrthoDB" id="2328924at2759"/>
<dbReference type="InterPro" id="IPR008775">
    <property type="entry name" value="Phytyl_CoA_dOase-like"/>
</dbReference>
<dbReference type="AlphaFoldDB" id="A0A1Y5HYU7"/>
<dbReference type="Gene3D" id="2.60.120.620">
    <property type="entry name" value="q2cbj1_9rhob like domain"/>
    <property type="match status" value="1"/>
</dbReference>